<comment type="subunit">
    <text evidence="11">Component of the RNA polymerase III complex consisting of 17 subunits: a ten-subunit horseshoe-shaped catalytic core composed of POLR3A/RPC1, POLR3B/RPC2, POLR1C/RPAC1, POLR1D/RPAC2, POLR3K/RPC10, POLR2E/RPABC1, POLR2F/RPABC2, POLR2H/RPABC3, POLR2K/RPABC4 and POLR2L/RPABC5; a mobile stalk composed of two subunits POLR3H/RPC8 and CRCP/RPC9, protruding from the core and functioning primarily in transcription initiation; and additional subunits homologous to general transcription factors of the RNA polymerase II machinery, POLR3C/RPC3-POLR3F/RPC6-POLR3G/RPC7 heterotrimer required for transcription initiation and POLR3D/RPC4-POLR3E/RPC5 heterodimer involved in both transcription initiation and termination.</text>
</comment>
<evidence type="ECO:0000256" key="5">
    <source>
        <dbReference type="ARBA" id="ARBA00022475"/>
    </source>
</evidence>
<dbReference type="GO" id="GO:0005666">
    <property type="term" value="C:RNA polymerase III complex"/>
    <property type="evidence" value="ECO:0007669"/>
    <property type="project" value="InterPro"/>
</dbReference>
<evidence type="ECO:0000256" key="2">
    <source>
        <dbReference type="ARBA" id="ARBA00004413"/>
    </source>
</evidence>
<dbReference type="PANTHER" id="PTHR15561:SF0">
    <property type="entry name" value="DNA-DIRECTED RNA POLYMERASE III SUBUNIT RPC9"/>
    <property type="match status" value="1"/>
</dbReference>
<evidence type="ECO:0000256" key="6">
    <source>
        <dbReference type="ARBA" id="ARBA00022478"/>
    </source>
</evidence>
<keyword evidence="6" id="KW-0240">DNA-directed RNA polymerase</keyword>
<evidence type="ECO:0000256" key="13">
    <source>
        <dbReference type="ARBA" id="ARBA00073026"/>
    </source>
</evidence>
<evidence type="ECO:0000256" key="1">
    <source>
        <dbReference type="ARBA" id="ARBA00004123"/>
    </source>
</evidence>
<accession>A0A4Q0A1B5</accession>
<feature type="domain" description="RNA polymerase Rpb4/RPC9 core" evidence="15">
    <location>
        <begin position="1"/>
        <end position="126"/>
    </location>
</feature>
<dbReference type="EMBL" id="ML002240">
    <property type="protein sequence ID" value="RKP39855.1"/>
    <property type="molecule type" value="Genomic_DNA"/>
</dbReference>
<evidence type="ECO:0000256" key="3">
    <source>
        <dbReference type="ARBA" id="ARBA00006898"/>
    </source>
</evidence>
<dbReference type="GO" id="GO:0000166">
    <property type="term" value="F:nucleotide binding"/>
    <property type="evidence" value="ECO:0007669"/>
    <property type="project" value="InterPro"/>
</dbReference>
<comment type="similarity">
    <text evidence="3">Belongs to the eukaryotic RPC9 RNA polymerase subunit family.</text>
</comment>
<dbReference type="GO" id="GO:0006384">
    <property type="term" value="P:transcription initiation at RNA polymerase III promoter"/>
    <property type="evidence" value="ECO:0007669"/>
    <property type="project" value="InterPro"/>
</dbReference>
<dbReference type="InterPro" id="IPR006590">
    <property type="entry name" value="RNA_pol_Rpb4/RPC9_core"/>
</dbReference>
<organism evidence="16 17">
    <name type="scientific">Dimargaris cristalligena</name>
    <dbReference type="NCBI Taxonomy" id="215637"/>
    <lineage>
        <taxon>Eukaryota</taxon>
        <taxon>Fungi</taxon>
        <taxon>Fungi incertae sedis</taxon>
        <taxon>Zoopagomycota</taxon>
        <taxon>Kickxellomycotina</taxon>
        <taxon>Dimargaritomycetes</taxon>
        <taxon>Dimargaritales</taxon>
        <taxon>Dimargaritaceae</taxon>
        <taxon>Dimargaris</taxon>
    </lineage>
</organism>
<keyword evidence="7" id="KW-0472">Membrane</keyword>
<reference evidence="17" key="1">
    <citation type="journal article" date="2018" name="Nat. Microbiol.">
        <title>Leveraging single-cell genomics to expand the fungal tree of life.</title>
        <authorList>
            <person name="Ahrendt S.R."/>
            <person name="Quandt C.A."/>
            <person name="Ciobanu D."/>
            <person name="Clum A."/>
            <person name="Salamov A."/>
            <person name="Andreopoulos B."/>
            <person name="Cheng J.F."/>
            <person name="Woyke T."/>
            <person name="Pelin A."/>
            <person name="Henrissat B."/>
            <person name="Reynolds N.K."/>
            <person name="Benny G.L."/>
            <person name="Smith M.E."/>
            <person name="James T.Y."/>
            <person name="Grigoriev I.V."/>
        </authorList>
    </citation>
    <scope>NUCLEOTIDE SEQUENCE [LARGE SCALE GENOMIC DNA]</scope>
    <source>
        <strain evidence="17">RSA 468</strain>
    </source>
</reference>
<dbReference type="Proteomes" id="UP000268162">
    <property type="component" value="Unassembled WGS sequence"/>
</dbReference>
<dbReference type="InterPro" id="IPR010997">
    <property type="entry name" value="HRDC-like_sf"/>
</dbReference>
<dbReference type="SMART" id="SM00657">
    <property type="entry name" value="RPOL4c"/>
    <property type="match status" value="1"/>
</dbReference>
<sequence length="155" mass="17797">MKIEKAFGPLLSNYEVLALLKEQETYQKTQSKLDPIATSNLLTVQFETLKFLNESPASVQTPDALQQYMEAMKDWKLTKAEKLQILNLRPKSAVELLILIEECEERFTVEQLEDILGIVEQTLPYYGAEEDAEMQDQEQPVEEETTEEQVVVDVV</sequence>
<keyword evidence="5" id="KW-1003">Cell membrane</keyword>
<keyword evidence="8" id="KW-0804">Transcription</keyword>
<dbReference type="PANTHER" id="PTHR15561">
    <property type="entry name" value="CALCITONIN GENE-RELATED PEPTIDE-RECEPTOR COMPONENT PROTEIN"/>
    <property type="match status" value="1"/>
</dbReference>
<dbReference type="InterPro" id="IPR038324">
    <property type="entry name" value="Rpb4/RPC9_sf"/>
</dbReference>
<dbReference type="OrthoDB" id="1746530at2759"/>
<keyword evidence="9" id="KW-0539">Nucleus</keyword>
<keyword evidence="17" id="KW-1185">Reference proteome</keyword>
<evidence type="ECO:0000313" key="16">
    <source>
        <dbReference type="EMBL" id="RKP39855.1"/>
    </source>
</evidence>
<evidence type="ECO:0000256" key="8">
    <source>
        <dbReference type="ARBA" id="ARBA00023163"/>
    </source>
</evidence>
<feature type="compositionally biased region" description="Acidic residues" evidence="14">
    <location>
        <begin position="131"/>
        <end position="147"/>
    </location>
</feature>
<dbReference type="Gene3D" id="1.20.1250.40">
    <property type="match status" value="1"/>
</dbReference>
<dbReference type="InterPro" id="IPR005574">
    <property type="entry name" value="Rpb4/RPC9"/>
</dbReference>
<evidence type="ECO:0000259" key="15">
    <source>
        <dbReference type="SMART" id="SM00657"/>
    </source>
</evidence>
<evidence type="ECO:0000256" key="7">
    <source>
        <dbReference type="ARBA" id="ARBA00023136"/>
    </source>
</evidence>
<comment type="subcellular location">
    <subcellularLocation>
        <location evidence="2">Cell membrane</location>
        <topology evidence="2">Peripheral membrane protein</topology>
        <orientation evidence="2">Cytoplasmic side</orientation>
    </subcellularLocation>
    <subcellularLocation>
        <location evidence="1">Nucleus</location>
    </subcellularLocation>
</comment>
<evidence type="ECO:0000256" key="4">
    <source>
        <dbReference type="ARBA" id="ARBA00016672"/>
    </source>
</evidence>
<comment type="function">
    <text evidence="10">Accessory protein for the calcitonin gene-related peptide (CGRP) receptor. It modulates CGRP responsiveness in a variety of tissues.</text>
</comment>
<evidence type="ECO:0000256" key="10">
    <source>
        <dbReference type="ARBA" id="ARBA00043924"/>
    </source>
</evidence>
<dbReference type="GO" id="GO:0005886">
    <property type="term" value="C:plasma membrane"/>
    <property type="evidence" value="ECO:0007669"/>
    <property type="project" value="UniProtKB-SubCell"/>
</dbReference>
<dbReference type="InterPro" id="IPR038846">
    <property type="entry name" value="RPC9"/>
</dbReference>
<dbReference type="Pfam" id="PF03874">
    <property type="entry name" value="RNA_pol_Rpb4"/>
    <property type="match status" value="1"/>
</dbReference>
<protein>
    <recommendedName>
        <fullName evidence="4">DNA-directed RNA polymerase III subunit RPC9</fullName>
    </recommendedName>
    <alternativeName>
        <fullName evidence="13">DNA-directed RNA polymerase III subunit rpc9</fullName>
    </alternativeName>
</protein>
<feature type="region of interest" description="Disordered" evidence="14">
    <location>
        <begin position="131"/>
        <end position="155"/>
    </location>
</feature>
<dbReference type="FunFam" id="1.20.1250.40:FF:000002">
    <property type="entry name" value="DNA-directed RNA polymerase III subunit RPC9"/>
    <property type="match status" value="1"/>
</dbReference>
<evidence type="ECO:0000256" key="9">
    <source>
        <dbReference type="ARBA" id="ARBA00023242"/>
    </source>
</evidence>
<evidence type="ECO:0000256" key="11">
    <source>
        <dbReference type="ARBA" id="ARBA00044007"/>
    </source>
</evidence>
<proteinExistence type="inferred from homology"/>
<evidence type="ECO:0000313" key="17">
    <source>
        <dbReference type="Proteomes" id="UP000268162"/>
    </source>
</evidence>
<dbReference type="SUPFAM" id="SSF47819">
    <property type="entry name" value="HRDC-like"/>
    <property type="match status" value="1"/>
</dbReference>
<comment type="function">
    <text evidence="12">DNA-dependent RNA polymerase catalyzes the transcription of DNA into RNA using the four ribonucleoside triphosphates as substrates. Specific peripheric component of RNA polymerase III (Pol III) which synthesizes small non-coding RNAs including 5S rRNA, snRNAs, tRNAs and miRNAs from at least 500 distinct genomic loci. With POLR3H/RPC8 forms a mobile stalk that protrudes from Pol III core and functions primarily in transcription initiation. Pol III plays a key role in sensing and limiting infection by intracellular bacteria and DNA viruses. Acts as nuclear and cytosolic DNA sensor involved in innate immune response. Can sense non-self dsDNA that serves as template for transcription into dsRNA. The non-self RNA polymerase III transcripts, such as Epstein-Barr virus-encoded RNAs (EBERs) induce type I interferon and NF-kappa-B through the RIG-I pathway.</text>
</comment>
<name>A0A4Q0A1B5_9FUNG</name>
<dbReference type="STRING" id="215637.A0A4Q0A1B5"/>
<gene>
    <name evidence="16" type="ORF">BJ085DRAFT_34613</name>
</gene>
<evidence type="ECO:0000256" key="12">
    <source>
        <dbReference type="ARBA" id="ARBA00045808"/>
    </source>
</evidence>
<dbReference type="AlphaFoldDB" id="A0A4Q0A1B5"/>
<evidence type="ECO:0000256" key="14">
    <source>
        <dbReference type="SAM" id="MobiDB-lite"/>
    </source>
</evidence>